<keyword evidence="3" id="KW-0863">Zinc-finger</keyword>
<dbReference type="InterPro" id="IPR012337">
    <property type="entry name" value="RNaseH-like_sf"/>
</dbReference>
<dbReference type="PANTHER" id="PTHR46481:SF10">
    <property type="entry name" value="ZINC FINGER BED DOMAIN-CONTAINING PROTEIN 39"/>
    <property type="match status" value="1"/>
</dbReference>
<dbReference type="STRING" id="154538.A0A1M2VP23"/>
<evidence type="ECO:0000256" key="2">
    <source>
        <dbReference type="ARBA" id="ARBA00022723"/>
    </source>
</evidence>
<dbReference type="Proteomes" id="UP000184267">
    <property type="component" value="Unassembled WGS sequence"/>
</dbReference>
<feature type="compositionally biased region" description="Basic and acidic residues" evidence="6">
    <location>
        <begin position="397"/>
        <end position="411"/>
    </location>
</feature>
<evidence type="ECO:0000313" key="9">
    <source>
        <dbReference type="Proteomes" id="UP000184267"/>
    </source>
</evidence>
<comment type="caution">
    <text evidence="8">The sequence shown here is derived from an EMBL/GenBank/DDBJ whole genome shotgun (WGS) entry which is preliminary data.</text>
</comment>
<evidence type="ECO:0000256" key="4">
    <source>
        <dbReference type="ARBA" id="ARBA00022833"/>
    </source>
</evidence>
<reference evidence="8 9" key="1">
    <citation type="submission" date="2016-10" db="EMBL/GenBank/DDBJ databases">
        <title>Genome sequence of the basidiomycete white-rot fungus Trametes pubescens.</title>
        <authorList>
            <person name="Makela M.R."/>
            <person name="Granchi Z."/>
            <person name="Peng M."/>
            <person name="De Vries R.P."/>
            <person name="Grigoriev I."/>
            <person name="Riley R."/>
            <person name="Hilden K."/>
        </authorList>
    </citation>
    <scope>NUCLEOTIDE SEQUENCE [LARGE SCALE GENOMIC DNA]</scope>
    <source>
        <strain evidence="8 9">FBCC735</strain>
    </source>
</reference>
<name>A0A1M2VP23_TRAPU</name>
<gene>
    <name evidence="8" type="ORF">TRAPUB_14206</name>
</gene>
<evidence type="ECO:0000256" key="3">
    <source>
        <dbReference type="ARBA" id="ARBA00022771"/>
    </source>
</evidence>
<keyword evidence="2" id="KW-0479">Metal-binding</keyword>
<dbReference type="GO" id="GO:0046983">
    <property type="term" value="F:protein dimerization activity"/>
    <property type="evidence" value="ECO:0007669"/>
    <property type="project" value="InterPro"/>
</dbReference>
<dbReference type="AlphaFoldDB" id="A0A1M2VP23"/>
<evidence type="ECO:0000256" key="1">
    <source>
        <dbReference type="ARBA" id="ARBA00004123"/>
    </source>
</evidence>
<feature type="region of interest" description="Disordered" evidence="6">
    <location>
        <begin position="397"/>
        <end position="433"/>
    </location>
</feature>
<organism evidence="8 9">
    <name type="scientific">Trametes pubescens</name>
    <name type="common">White-rot fungus</name>
    <dbReference type="NCBI Taxonomy" id="154538"/>
    <lineage>
        <taxon>Eukaryota</taxon>
        <taxon>Fungi</taxon>
        <taxon>Dikarya</taxon>
        <taxon>Basidiomycota</taxon>
        <taxon>Agaricomycotina</taxon>
        <taxon>Agaricomycetes</taxon>
        <taxon>Polyporales</taxon>
        <taxon>Polyporaceae</taxon>
        <taxon>Trametes</taxon>
    </lineage>
</organism>
<evidence type="ECO:0000256" key="5">
    <source>
        <dbReference type="ARBA" id="ARBA00023242"/>
    </source>
</evidence>
<keyword evidence="5" id="KW-0539">Nucleus</keyword>
<evidence type="ECO:0000313" key="8">
    <source>
        <dbReference type="EMBL" id="OJT09337.1"/>
    </source>
</evidence>
<protein>
    <submittedName>
        <fullName evidence="8">Zinc finger BED domain-containing protein 4</fullName>
    </submittedName>
</protein>
<dbReference type="GO" id="GO:0005634">
    <property type="term" value="C:nucleus"/>
    <property type="evidence" value="ECO:0007669"/>
    <property type="project" value="UniProtKB-SubCell"/>
</dbReference>
<feature type="domain" description="HAT C-terminal dimerisation" evidence="7">
    <location>
        <begin position="462"/>
        <end position="545"/>
    </location>
</feature>
<dbReference type="InterPro" id="IPR008906">
    <property type="entry name" value="HATC_C_dom"/>
</dbReference>
<dbReference type="OrthoDB" id="3359487at2759"/>
<sequence>TSPNVMSFLGITVHWHWDGEIRHVILDFVRLTSAHTGAYLTEKLVECLKEYGIKEKVLAVTCDNAESNAVMLREMMKILPGFRGPQVRVRCFGHVLNLAVNAILSQFDCKKLASKTSDDSDNDSKAVMEAVRLLRDLDNEEPDEAPEPGDDDDEQGDKSREAADTALLDRLDDENPELVLTREEIGAGQLALEKILKLSKKVWNSPTVCAELAELAVAAGLDYEVLIRPVRTQWNTITEVIERALEMRDVLGGLCDKVQFNRQDGVRLHRFMLTKKEWVLLEQLHRLLGPFLFATNQISSSSRALVHKVIPYIDILTRHLDDFIDDDDLVPLVCAAAEHGRLVLNKYYTRTDESLIYRIAMILHPAYKAQYFCDQQWEEEWIEEAKMLIREEWEENYKPGHDTEGKGKAPEDTPPNDAASGKAPKPGKGHHSAQAANNIVTQAMFALVSKSTKRMSAADPLEAYLETPPVPSIEDPLYHWNLVLQSCKDDSPDAALAQMALDFLSVPAASTDAERAFSCGHLTVLWLRHSLGEDSVRAGMVVGSWVRIPDLLDEESLAKSMKPPAPRPVKKCATAKETSGPSRAQGGPKEGVEIVVVD</sequence>
<feature type="region of interest" description="Disordered" evidence="6">
    <location>
        <begin position="136"/>
        <end position="159"/>
    </location>
</feature>
<keyword evidence="4" id="KW-0862">Zinc</keyword>
<dbReference type="PANTHER" id="PTHR46481">
    <property type="entry name" value="ZINC FINGER BED DOMAIN-CONTAINING PROTEIN 4"/>
    <property type="match status" value="1"/>
</dbReference>
<feature type="non-terminal residue" evidence="8">
    <location>
        <position position="1"/>
    </location>
</feature>
<dbReference type="OMA" id="EEWEENY"/>
<feature type="region of interest" description="Disordered" evidence="6">
    <location>
        <begin position="557"/>
        <end position="598"/>
    </location>
</feature>
<keyword evidence="9" id="KW-1185">Reference proteome</keyword>
<proteinExistence type="predicted"/>
<evidence type="ECO:0000259" key="7">
    <source>
        <dbReference type="Pfam" id="PF05699"/>
    </source>
</evidence>
<dbReference type="Pfam" id="PF05699">
    <property type="entry name" value="Dimer_Tnp_hAT"/>
    <property type="match status" value="1"/>
</dbReference>
<accession>A0A1M2VP23</accession>
<feature type="compositionally biased region" description="Acidic residues" evidence="6">
    <location>
        <begin position="138"/>
        <end position="155"/>
    </location>
</feature>
<comment type="subcellular location">
    <subcellularLocation>
        <location evidence="1">Nucleus</location>
    </subcellularLocation>
</comment>
<dbReference type="GO" id="GO:0008270">
    <property type="term" value="F:zinc ion binding"/>
    <property type="evidence" value="ECO:0007669"/>
    <property type="project" value="UniProtKB-KW"/>
</dbReference>
<dbReference type="InterPro" id="IPR052035">
    <property type="entry name" value="ZnF_BED_domain_contain"/>
</dbReference>
<dbReference type="SUPFAM" id="SSF53098">
    <property type="entry name" value="Ribonuclease H-like"/>
    <property type="match status" value="1"/>
</dbReference>
<evidence type="ECO:0000256" key="6">
    <source>
        <dbReference type="SAM" id="MobiDB-lite"/>
    </source>
</evidence>
<dbReference type="EMBL" id="MNAD01000936">
    <property type="protein sequence ID" value="OJT09337.1"/>
    <property type="molecule type" value="Genomic_DNA"/>
</dbReference>